<name>A0ABZ0EVB1_9BURK</name>
<evidence type="ECO:0000313" key="1">
    <source>
        <dbReference type="EMBL" id="WOD20895.1"/>
    </source>
</evidence>
<protein>
    <submittedName>
        <fullName evidence="1">Uncharacterized protein</fullName>
    </submittedName>
</protein>
<organism evidence="1 2">
    <name type="scientific">Paraburkholderia kirstenboschensis</name>
    <dbReference type="NCBI Taxonomy" id="1245436"/>
    <lineage>
        <taxon>Bacteria</taxon>
        <taxon>Pseudomonadati</taxon>
        <taxon>Pseudomonadota</taxon>
        <taxon>Betaproteobacteria</taxon>
        <taxon>Burkholderiales</taxon>
        <taxon>Burkholderiaceae</taxon>
        <taxon>Paraburkholderia</taxon>
    </lineage>
</organism>
<gene>
    <name evidence="1" type="ORF">RW095_39825</name>
</gene>
<accession>A0ABZ0EVB1</accession>
<dbReference type="EMBL" id="CP136513">
    <property type="protein sequence ID" value="WOD20895.1"/>
    <property type="molecule type" value="Genomic_DNA"/>
</dbReference>
<reference evidence="1 2" key="1">
    <citation type="submission" date="2023-10" db="EMBL/GenBank/DDBJ databases">
        <title>Surface-active antibiotics is a multifunctional adaptation for post-fire microbes.</title>
        <authorList>
            <person name="Liu M.D."/>
            <person name="Du Y."/>
            <person name="Koupaei S.K."/>
            <person name="Kim N.R."/>
            <person name="Zhang W."/>
            <person name="Traxler M.F."/>
        </authorList>
    </citation>
    <scope>NUCLEOTIDE SEQUENCE [LARGE SCALE GENOMIC DNA]</scope>
    <source>
        <strain evidence="1 2">F3</strain>
    </source>
</reference>
<dbReference type="RefSeq" id="WP_317022862.1">
    <property type="nucleotide sequence ID" value="NZ_CP136513.1"/>
</dbReference>
<dbReference type="Proteomes" id="UP001302652">
    <property type="component" value="Chromosome 1"/>
</dbReference>
<proteinExistence type="predicted"/>
<evidence type="ECO:0000313" key="2">
    <source>
        <dbReference type="Proteomes" id="UP001302652"/>
    </source>
</evidence>
<sequence length="93" mass="10457">MLGTTVQDKALIAMWERRAELVGFAAVMEGVRNAAAGLQGRALSGPHAYEQIPEIVERSKLRVANFFADFNERLKTVPFVPGNRSRRLTSQRW</sequence>
<dbReference type="Gene3D" id="1.20.1050.10">
    <property type="match status" value="1"/>
</dbReference>
<keyword evidence="2" id="KW-1185">Reference proteome</keyword>